<sequence>MIMVFDFGYSIGVRSSRKIHSLLKRFIAFRYLAANQQPDFCTIRDFRKDNREVFELLYEEILRLRRESRPRRPRRSRPRW</sequence>
<dbReference type="PANTHER" id="PTHR33408:SF2">
    <property type="entry name" value="TRANSPOSASE DDE DOMAIN-CONTAINING PROTEIN"/>
    <property type="match status" value="1"/>
</dbReference>
<dbReference type="PANTHER" id="PTHR33408">
    <property type="entry name" value="TRANSPOSASE"/>
    <property type="match status" value="1"/>
</dbReference>
<dbReference type="Proteomes" id="UP000308037">
    <property type="component" value="Unassembled WGS sequence"/>
</dbReference>
<keyword evidence="2" id="KW-1185">Reference proteome</keyword>
<dbReference type="EMBL" id="QKNX01000005">
    <property type="protein sequence ID" value="TKR25166.1"/>
    <property type="molecule type" value="Genomic_DNA"/>
</dbReference>
<reference evidence="1 2" key="1">
    <citation type="submission" date="2019-04" db="EMBL/GenBank/DDBJ databases">
        <title>Natronomonas sp. F20-122 a newhaloarchaeon isolated from a saline saltern of Isla Bacuta, Huelva, Spain.</title>
        <authorList>
            <person name="Duran-Viseras A."/>
            <person name="Sanchez-Porro C."/>
            <person name="Ventosa A."/>
        </authorList>
    </citation>
    <scope>NUCLEOTIDE SEQUENCE [LARGE SCALE GENOMIC DNA]</scope>
    <source>
        <strain evidence="1 2">F20-122</strain>
    </source>
</reference>
<evidence type="ECO:0000313" key="1">
    <source>
        <dbReference type="EMBL" id="TKR25166.1"/>
    </source>
</evidence>
<evidence type="ECO:0000313" key="2">
    <source>
        <dbReference type="Proteomes" id="UP000308037"/>
    </source>
</evidence>
<dbReference type="OrthoDB" id="275504at2157"/>
<proteinExistence type="predicted"/>
<protein>
    <submittedName>
        <fullName evidence="1">Transposase</fullName>
    </submittedName>
</protein>
<comment type="caution">
    <text evidence="1">The sequence shown here is derived from an EMBL/GenBank/DDBJ whole genome shotgun (WGS) entry which is preliminary data.</text>
</comment>
<dbReference type="AlphaFoldDB" id="A0A4U5JAH1"/>
<accession>A0A4U5JAH1</accession>
<organism evidence="1 2">
    <name type="scientific">Natronomonas salsuginis</name>
    <dbReference type="NCBI Taxonomy" id="2217661"/>
    <lineage>
        <taxon>Archaea</taxon>
        <taxon>Methanobacteriati</taxon>
        <taxon>Methanobacteriota</taxon>
        <taxon>Stenosarchaea group</taxon>
        <taxon>Halobacteria</taxon>
        <taxon>Halobacteriales</taxon>
        <taxon>Natronomonadaceae</taxon>
        <taxon>Natronomonas</taxon>
    </lineage>
</organism>
<gene>
    <name evidence="1" type="ORF">DM868_12590</name>
</gene>
<name>A0A4U5JAH1_9EURY</name>